<accession>A0A127PYD8</accession>
<proteinExistence type="predicted"/>
<evidence type="ECO:0000313" key="1">
    <source>
        <dbReference type="EMBL" id="AMP12288.1"/>
    </source>
</evidence>
<keyword evidence="2" id="KW-1185">Reference proteome</keyword>
<reference evidence="1 2" key="1">
    <citation type="submission" date="2015-11" db="EMBL/GenBank/DDBJ databases">
        <title>Exploring the genomic traits of fungus-feeding bacterial genus Collimonas.</title>
        <authorList>
            <person name="Song C."/>
            <person name="Schmidt R."/>
            <person name="de Jager V."/>
            <person name="Krzyzanowska D."/>
            <person name="Jongedijk E."/>
            <person name="Cankar K."/>
            <person name="Beekwilder J."/>
            <person name="van Veen A."/>
            <person name="de Boer W."/>
            <person name="van Veen J.A."/>
            <person name="Garbeva P."/>
        </authorList>
    </citation>
    <scope>NUCLEOTIDE SEQUENCE [LARGE SCALE GENOMIC DNA]</scope>
    <source>
        <strain evidence="1 2">Ter282</strain>
    </source>
</reference>
<name>A0A127PYD8_9BURK</name>
<evidence type="ECO:0000313" key="2">
    <source>
        <dbReference type="Proteomes" id="UP000071778"/>
    </source>
</evidence>
<dbReference type="EMBL" id="CP013235">
    <property type="protein sequence ID" value="AMP12288.1"/>
    <property type="molecule type" value="Genomic_DNA"/>
</dbReference>
<organism evidence="1 2">
    <name type="scientific">Collimonas arenae</name>
    <dbReference type="NCBI Taxonomy" id="279058"/>
    <lineage>
        <taxon>Bacteria</taxon>
        <taxon>Pseudomonadati</taxon>
        <taxon>Pseudomonadota</taxon>
        <taxon>Betaproteobacteria</taxon>
        <taxon>Burkholderiales</taxon>
        <taxon>Oxalobacteraceae</taxon>
        <taxon>Collimonas</taxon>
    </lineage>
</organism>
<protein>
    <submittedName>
        <fullName evidence="1">Uncharacterized protein</fullName>
    </submittedName>
</protein>
<sequence length="44" mass="4770">MDAEKLVSLAQVEQYPELTRTGDCVSIGSISFDIEIGLGKSQLK</sequence>
<dbReference type="Proteomes" id="UP000071778">
    <property type="component" value="Chromosome"/>
</dbReference>
<dbReference type="AlphaFoldDB" id="A0A127PYD8"/>
<gene>
    <name evidence="1" type="ORF">CAter282_4633</name>
</gene>